<dbReference type="SUPFAM" id="SSF57667">
    <property type="entry name" value="beta-beta-alpha zinc fingers"/>
    <property type="match status" value="2"/>
</dbReference>
<evidence type="ECO:0000313" key="11">
    <source>
        <dbReference type="Proteomes" id="UP001142393"/>
    </source>
</evidence>
<dbReference type="InterPro" id="IPR036236">
    <property type="entry name" value="Znf_C2H2_sf"/>
</dbReference>
<dbReference type="SMART" id="SM00355">
    <property type="entry name" value="ZnF_C2H2"/>
    <property type="match status" value="3"/>
</dbReference>
<dbReference type="GO" id="GO:0000981">
    <property type="term" value="F:DNA-binding transcription factor activity, RNA polymerase II-specific"/>
    <property type="evidence" value="ECO:0007669"/>
    <property type="project" value="TreeGrafter"/>
</dbReference>
<keyword evidence="3" id="KW-0677">Repeat</keyword>
<evidence type="ECO:0000259" key="9">
    <source>
        <dbReference type="PROSITE" id="PS50157"/>
    </source>
</evidence>
<keyword evidence="2" id="KW-0479">Metal-binding</keyword>
<gene>
    <name evidence="10" type="ORF">DFH05DRAFT_1476467</name>
</gene>
<evidence type="ECO:0000256" key="3">
    <source>
        <dbReference type="ARBA" id="ARBA00022737"/>
    </source>
</evidence>
<dbReference type="InterPro" id="IPR056436">
    <property type="entry name" value="Znf-C2H2_ZIC1-5/GLI1-3-like"/>
</dbReference>
<dbReference type="FunFam" id="3.30.160.60:FF:000201">
    <property type="entry name" value="C2H2 finger domain protein (Gli3)"/>
    <property type="match status" value="1"/>
</dbReference>
<comment type="subcellular location">
    <subcellularLocation>
        <location evidence="1">Nucleus</location>
    </subcellularLocation>
</comment>
<dbReference type="PANTHER" id="PTHR45718:SF4">
    <property type="entry name" value="TRANSCRIPTIONAL ACTIVATOR CUBITUS INTERRUPTUS"/>
    <property type="match status" value="1"/>
</dbReference>
<dbReference type="PROSITE" id="PS00028">
    <property type="entry name" value="ZINC_FINGER_C2H2_1"/>
    <property type="match status" value="2"/>
</dbReference>
<feature type="region of interest" description="Disordered" evidence="8">
    <location>
        <begin position="150"/>
        <end position="206"/>
    </location>
</feature>
<feature type="region of interest" description="Disordered" evidence="8">
    <location>
        <begin position="1"/>
        <end position="23"/>
    </location>
</feature>
<dbReference type="InterPro" id="IPR013087">
    <property type="entry name" value="Znf_C2H2_type"/>
</dbReference>
<feature type="domain" description="C2H2-type" evidence="9">
    <location>
        <begin position="95"/>
        <end position="127"/>
    </location>
</feature>
<evidence type="ECO:0000313" key="10">
    <source>
        <dbReference type="EMBL" id="KAJ3749371.1"/>
    </source>
</evidence>
<dbReference type="PANTHER" id="PTHR45718">
    <property type="entry name" value="TRANSCRIPTIONAL ACTIVATOR CUBITUS INTERRUPTUS"/>
    <property type="match status" value="1"/>
</dbReference>
<evidence type="ECO:0000256" key="5">
    <source>
        <dbReference type="ARBA" id="ARBA00022833"/>
    </source>
</evidence>
<keyword evidence="6" id="KW-0539">Nucleus</keyword>
<feature type="region of interest" description="Disordered" evidence="8">
    <location>
        <begin position="317"/>
        <end position="343"/>
    </location>
</feature>
<reference evidence="10 11" key="1">
    <citation type="journal article" date="2023" name="Proc. Natl. Acad. Sci. U.S.A.">
        <title>A global phylogenomic analysis of the shiitake genus Lentinula.</title>
        <authorList>
            <person name="Sierra-Patev S."/>
            <person name="Min B."/>
            <person name="Naranjo-Ortiz M."/>
            <person name="Looney B."/>
            <person name="Konkel Z."/>
            <person name="Slot J.C."/>
            <person name="Sakamoto Y."/>
            <person name="Steenwyk J.L."/>
            <person name="Rokas A."/>
            <person name="Carro J."/>
            <person name="Camarero S."/>
            <person name="Ferreira P."/>
            <person name="Molpeceres G."/>
            <person name="Ruiz-Duenas F.J."/>
            <person name="Serrano A."/>
            <person name="Henrissat B."/>
            <person name="Drula E."/>
            <person name="Hughes K.W."/>
            <person name="Mata J.L."/>
            <person name="Ishikawa N.K."/>
            <person name="Vargas-Isla R."/>
            <person name="Ushijima S."/>
            <person name="Smith C.A."/>
            <person name="Donoghue J."/>
            <person name="Ahrendt S."/>
            <person name="Andreopoulos W."/>
            <person name="He G."/>
            <person name="LaButti K."/>
            <person name="Lipzen A."/>
            <person name="Ng V."/>
            <person name="Riley R."/>
            <person name="Sandor L."/>
            <person name="Barry K."/>
            <person name="Martinez A.T."/>
            <person name="Xiao Y."/>
            <person name="Gibbons J.G."/>
            <person name="Terashima K."/>
            <person name="Grigoriev I.V."/>
            <person name="Hibbett D."/>
        </authorList>
    </citation>
    <scope>NUCLEOTIDE SEQUENCE [LARGE SCALE GENOMIC DNA]</scope>
    <source>
        <strain evidence="10 11">TFB7810</strain>
    </source>
</reference>
<evidence type="ECO:0000256" key="4">
    <source>
        <dbReference type="ARBA" id="ARBA00022771"/>
    </source>
</evidence>
<keyword evidence="11" id="KW-1185">Reference proteome</keyword>
<dbReference type="EMBL" id="JANVFU010000002">
    <property type="protein sequence ID" value="KAJ3749371.1"/>
    <property type="molecule type" value="Genomic_DNA"/>
</dbReference>
<dbReference type="GO" id="GO:0005634">
    <property type="term" value="C:nucleus"/>
    <property type="evidence" value="ECO:0007669"/>
    <property type="project" value="UniProtKB-SubCell"/>
</dbReference>
<keyword evidence="5" id="KW-0862">Zinc</keyword>
<evidence type="ECO:0000256" key="6">
    <source>
        <dbReference type="ARBA" id="ARBA00023242"/>
    </source>
</evidence>
<name>A0A9W8P8Z0_9AGAR</name>
<dbReference type="InterPro" id="IPR043359">
    <property type="entry name" value="GLI-like"/>
</dbReference>
<evidence type="ECO:0000256" key="7">
    <source>
        <dbReference type="PROSITE-ProRule" id="PRU00042"/>
    </source>
</evidence>
<organism evidence="10 11">
    <name type="scientific">Lentinula detonsa</name>
    <dbReference type="NCBI Taxonomy" id="2804962"/>
    <lineage>
        <taxon>Eukaryota</taxon>
        <taxon>Fungi</taxon>
        <taxon>Dikarya</taxon>
        <taxon>Basidiomycota</taxon>
        <taxon>Agaricomycotina</taxon>
        <taxon>Agaricomycetes</taxon>
        <taxon>Agaricomycetidae</taxon>
        <taxon>Agaricales</taxon>
        <taxon>Marasmiineae</taxon>
        <taxon>Omphalotaceae</taxon>
        <taxon>Lentinula</taxon>
    </lineage>
</organism>
<feature type="domain" description="C2H2-type" evidence="9">
    <location>
        <begin position="128"/>
        <end position="158"/>
    </location>
</feature>
<dbReference type="Gene3D" id="3.30.160.60">
    <property type="entry name" value="Classic Zinc Finger"/>
    <property type="match status" value="3"/>
</dbReference>
<evidence type="ECO:0000256" key="2">
    <source>
        <dbReference type="ARBA" id="ARBA00022723"/>
    </source>
</evidence>
<evidence type="ECO:0000256" key="8">
    <source>
        <dbReference type="SAM" id="MobiDB-lite"/>
    </source>
</evidence>
<dbReference type="GO" id="GO:0000978">
    <property type="term" value="F:RNA polymerase II cis-regulatory region sequence-specific DNA binding"/>
    <property type="evidence" value="ECO:0007669"/>
    <property type="project" value="TreeGrafter"/>
</dbReference>
<proteinExistence type="predicted"/>
<dbReference type="AlphaFoldDB" id="A0A9W8P8Z0"/>
<dbReference type="Pfam" id="PF23561">
    <property type="entry name" value="zf-C2H2_15"/>
    <property type="match status" value="1"/>
</dbReference>
<keyword evidence="4 7" id="KW-0863">Zinc-finger</keyword>
<dbReference type="PROSITE" id="PS50157">
    <property type="entry name" value="ZINC_FINGER_C2H2_2"/>
    <property type="match status" value="2"/>
</dbReference>
<evidence type="ECO:0000256" key="1">
    <source>
        <dbReference type="ARBA" id="ARBA00004123"/>
    </source>
</evidence>
<dbReference type="Proteomes" id="UP001142393">
    <property type="component" value="Unassembled WGS sequence"/>
</dbReference>
<comment type="caution">
    <text evidence="10">The sequence shown here is derived from an EMBL/GenBank/DDBJ whole genome shotgun (WGS) entry which is preliminary data.</text>
</comment>
<sequence length="343" mass="38292">MGHSRSESSIAATPMISDSSDEENLVHEHDDVTNGFDSISRFGSPSMSSVHESRPEVDDDSVTCLWDDCGLVFTNLQVFIDHIHNGHIGVNKSNYTCEWATCHRRGLSQTSRFALISHIRSHTGEKPFVCSLPECDKSFTRSDALAKHMRLQHNIEPPAPGRGGTRKRKRDEASPPPTNGVAFASGSGSRSMKVEQPQSNSEPMDEADLDYENYVRAETVHRVPSVGEEEHALDVLPPYLKSQYDPSTRQIMGRSPEMTLYILMKAKHKYALEQQEALLDELALASAELVRVRAEKDATMDRVLHATFGPEAEYITKPPQESPSMILQERASPIYTGDTDLRR</sequence>
<accession>A0A9W8P8Z0</accession>
<feature type="compositionally biased region" description="Polar residues" evidence="8">
    <location>
        <begin position="186"/>
        <end position="202"/>
    </location>
</feature>
<protein>
    <recommendedName>
        <fullName evidence="9">C2H2-type domain-containing protein</fullName>
    </recommendedName>
</protein>
<dbReference type="Pfam" id="PF00096">
    <property type="entry name" value="zf-C2H2"/>
    <property type="match status" value="1"/>
</dbReference>
<dbReference type="GO" id="GO:0008270">
    <property type="term" value="F:zinc ion binding"/>
    <property type="evidence" value="ECO:0007669"/>
    <property type="project" value="UniProtKB-KW"/>
</dbReference>